<dbReference type="Proteomes" id="UP000193218">
    <property type="component" value="Unassembled WGS sequence"/>
</dbReference>
<dbReference type="GO" id="GO:1990758">
    <property type="term" value="P:mitotic sister chromatid biorientation"/>
    <property type="evidence" value="ECO:0007669"/>
    <property type="project" value="TreeGrafter"/>
</dbReference>
<dbReference type="PANTHER" id="PTHR28260">
    <property type="entry name" value="SPINDLE POLE BODY COMPONENT SPC105"/>
    <property type="match status" value="1"/>
</dbReference>
<dbReference type="GO" id="GO:0007094">
    <property type="term" value="P:mitotic spindle assembly checkpoint signaling"/>
    <property type="evidence" value="ECO:0007669"/>
    <property type="project" value="TreeGrafter"/>
</dbReference>
<dbReference type="PANTHER" id="PTHR28260:SF1">
    <property type="entry name" value="SPINDLE POLE BODY COMPONENT SPC105"/>
    <property type="match status" value="1"/>
</dbReference>
<dbReference type="InterPro" id="IPR040850">
    <property type="entry name" value="Knl1_RWD_C"/>
</dbReference>
<dbReference type="RefSeq" id="XP_021874544.1">
    <property type="nucleotide sequence ID" value="XM_022012285.1"/>
</dbReference>
<comment type="caution">
    <text evidence="4">The sequence shown here is derived from an EMBL/GenBank/DDBJ whole genome shotgun (WGS) entry which is preliminary data.</text>
</comment>
<dbReference type="GO" id="GO:0000776">
    <property type="term" value="C:kinetochore"/>
    <property type="evidence" value="ECO:0007669"/>
    <property type="project" value="TreeGrafter"/>
</dbReference>
<evidence type="ECO:0000313" key="5">
    <source>
        <dbReference type="Proteomes" id="UP000193218"/>
    </source>
</evidence>
<evidence type="ECO:0000256" key="1">
    <source>
        <dbReference type="SAM" id="Coils"/>
    </source>
</evidence>
<keyword evidence="1" id="KW-0175">Coiled coil</keyword>
<organism evidence="4 5">
    <name type="scientific">Kockovaella imperatae</name>
    <dbReference type="NCBI Taxonomy" id="4999"/>
    <lineage>
        <taxon>Eukaryota</taxon>
        <taxon>Fungi</taxon>
        <taxon>Dikarya</taxon>
        <taxon>Basidiomycota</taxon>
        <taxon>Agaricomycotina</taxon>
        <taxon>Tremellomycetes</taxon>
        <taxon>Tremellales</taxon>
        <taxon>Cuniculitremaceae</taxon>
        <taxon>Kockovaella</taxon>
    </lineage>
</organism>
<gene>
    <name evidence="4" type="ORF">BD324DRAFT_25107</name>
</gene>
<feature type="domain" description="Spc7 kinetochore protein" evidence="3">
    <location>
        <begin position="615"/>
        <end position="936"/>
    </location>
</feature>
<accession>A0A1Y1UUJ1</accession>
<evidence type="ECO:0000256" key="2">
    <source>
        <dbReference type="SAM" id="MobiDB-lite"/>
    </source>
</evidence>
<feature type="region of interest" description="Disordered" evidence="2">
    <location>
        <begin position="414"/>
        <end position="617"/>
    </location>
</feature>
<sequence>MSLAPSAPARSSPRRKSMGLTERKSNLDMDNLTLPVTFKDKAKKRAAFSMGGEGFKIDGKPRFEIGVVGEDGLTPKKRARRSLKPRKSILKGFNVNNDTSDDTVDFGTQNYAHTIAFSTSAASRRVSFAPSASVRMFEKDRENKSSTSGTDPTQPFPLPPKSATPRVSITAYGEATGPAGFSDPSYNRRVSVARFVDVGGEVDEISMDMASDDEGEDDDASGVQMGHPRASLGRAANAAVPTVTVSPDSGEEDEMDMEETQVIYGGIVQRQSASEQDDSFDTEVEKSIDEERTMDFTIAVGGMLPNSPPIHASQTRASMSIGYSVPMSPRSAGNRIHPGDPMPEEGDMSIEETVVIGGIIGADESISTASETSQTQQERTMTFSFGNLNTRPPASPGMEMTTVLGGIVDQSFSATQPRRSVSATEGQNQTSAGAAKAPTPSFARATVSSAKKTSPIKRNVFAPSPGPYPSTTPRKDGMATAADVAKRLSFSSTTSSAGKKRVREDDVDVPGSAKKSRPTPPTTPAEAVFGMGSTGPSRLSIGKPSKSLLPASPGPMPAPPTPQSYGRPRMSRQSLGTPSRMDRSGAGVTLQEPSTTPSKPYKSPRTLRQLRNEPVEDEVEDEQVVEGQEWDQPPAVSLSAFLEMAGIQFNDELPGIDMRRNSMRRSLAASSTLDRDYTLNEFAEARIHEAFYNAYNWACSKLRTDISARHEELLDRERECAEDAPTVIKEYLAASDEDKALFESTFKDFKLNTLLKAQLAWYEWKTGLMTALKPHMQEYLDGQKEDQGRLVEMEEQATTLLPQLQDRVKALEAELAREKTTIAEIAECDPGELQDLHMAMDEQAEQLKDFQKEYDDAKTKLDGLATKLGELNSKKKDCETAISIAASKCDHYTKSDVLRLKDEYASLQHLHLWQVELASPTSLVLAFDDEVRVDLTCTDYVPDIASANVDLLDKPGKRGSRYSQDSTDAIFALFGEAMRMLMGMGYTSLSPFIQRIGQLWTSCQRLRSELGLLAFRHPITFRVGEGSIIVSAMMMIPSFKSKSLLHFHLEPDLLYDWPIGLGNVQVTSSIVYGSADGEVLSQAASNSMRSATSSMYIGSFLQACVEASAQV</sequence>
<dbReference type="GO" id="GO:0034501">
    <property type="term" value="P:protein localization to kinetochore"/>
    <property type="evidence" value="ECO:0007669"/>
    <property type="project" value="TreeGrafter"/>
</dbReference>
<feature type="coiled-coil region" evidence="1">
    <location>
        <begin position="794"/>
        <end position="874"/>
    </location>
</feature>
<feature type="region of interest" description="Disordered" evidence="2">
    <location>
        <begin position="137"/>
        <end position="165"/>
    </location>
</feature>
<name>A0A1Y1UUJ1_9TREE</name>
<dbReference type="Pfam" id="PF08317">
    <property type="entry name" value="Spc7"/>
    <property type="match status" value="1"/>
</dbReference>
<dbReference type="InParanoid" id="A0A1Y1UUJ1"/>
<dbReference type="InterPro" id="IPR033338">
    <property type="entry name" value="Spc105/Spc7"/>
</dbReference>
<dbReference type="GeneID" id="33554093"/>
<evidence type="ECO:0000259" key="3">
    <source>
        <dbReference type="SMART" id="SM00787"/>
    </source>
</evidence>
<dbReference type="SMART" id="SM00787">
    <property type="entry name" value="Spc7"/>
    <property type="match status" value="1"/>
</dbReference>
<feature type="compositionally biased region" description="Low complexity" evidence="2">
    <location>
        <begin position="1"/>
        <end position="11"/>
    </location>
</feature>
<dbReference type="OrthoDB" id="5592879at2759"/>
<dbReference type="AlphaFoldDB" id="A0A1Y1UUJ1"/>
<dbReference type="EMBL" id="NBSH01000001">
    <property type="protein sequence ID" value="ORX40865.1"/>
    <property type="molecule type" value="Genomic_DNA"/>
</dbReference>
<feature type="region of interest" description="Disordered" evidence="2">
    <location>
        <begin position="1"/>
        <end position="26"/>
    </location>
</feature>
<keyword evidence="5" id="KW-1185">Reference proteome</keyword>
<feature type="compositionally biased region" description="Pro residues" evidence="2">
    <location>
        <begin position="552"/>
        <end position="562"/>
    </location>
</feature>
<feature type="compositionally biased region" description="Polar residues" evidence="2">
    <location>
        <begin position="414"/>
        <end position="432"/>
    </location>
</feature>
<protein>
    <submittedName>
        <fullName evidence="4">Spc7 kinetochore protein-domain-containing protein</fullName>
    </submittedName>
</protein>
<dbReference type="STRING" id="4999.A0A1Y1UUJ1"/>
<dbReference type="InterPro" id="IPR013253">
    <property type="entry name" value="Spc7_domain"/>
</dbReference>
<feature type="compositionally biased region" description="Low complexity" evidence="2">
    <location>
        <begin position="593"/>
        <end position="604"/>
    </location>
</feature>
<feature type="region of interest" description="Disordered" evidence="2">
    <location>
        <begin position="233"/>
        <end position="253"/>
    </location>
</feature>
<dbReference type="Pfam" id="PF18210">
    <property type="entry name" value="Knl1_RWD_C"/>
    <property type="match status" value="1"/>
</dbReference>
<proteinExistence type="predicted"/>
<reference evidence="4 5" key="1">
    <citation type="submission" date="2017-03" db="EMBL/GenBank/DDBJ databases">
        <title>Widespread Adenine N6-methylation of Active Genes in Fungi.</title>
        <authorList>
            <consortium name="DOE Joint Genome Institute"/>
            <person name="Mondo S.J."/>
            <person name="Dannebaum R.O."/>
            <person name="Kuo R.C."/>
            <person name="Louie K.B."/>
            <person name="Bewick A.J."/>
            <person name="Labutti K."/>
            <person name="Haridas S."/>
            <person name="Kuo A."/>
            <person name="Salamov A."/>
            <person name="Ahrendt S.R."/>
            <person name="Lau R."/>
            <person name="Bowen B.P."/>
            <person name="Lipzen A."/>
            <person name="Sullivan W."/>
            <person name="Andreopoulos W.B."/>
            <person name="Clum A."/>
            <person name="Lindquist E."/>
            <person name="Daum C."/>
            <person name="Northen T.R."/>
            <person name="Ramamoorthy G."/>
            <person name="Schmitz R.J."/>
            <person name="Gryganskyi A."/>
            <person name="Culley D."/>
            <person name="Magnuson J."/>
            <person name="James T.Y."/>
            <person name="O'Malley M.A."/>
            <person name="Stajich J.E."/>
            <person name="Spatafora J.W."/>
            <person name="Visel A."/>
            <person name="Grigoriev I.V."/>
        </authorList>
    </citation>
    <scope>NUCLEOTIDE SEQUENCE [LARGE SCALE GENOMIC DNA]</scope>
    <source>
        <strain evidence="4 5">NRRL Y-17943</strain>
    </source>
</reference>
<evidence type="ECO:0000313" key="4">
    <source>
        <dbReference type="EMBL" id="ORX40865.1"/>
    </source>
</evidence>